<comment type="subcellular location">
    <subcellularLocation>
        <location evidence="1">Cytoplasm</location>
        <location evidence="1">Cytoskeleton</location>
    </subcellularLocation>
</comment>
<evidence type="ECO:0000256" key="7">
    <source>
        <dbReference type="PROSITE-ProRule" id="PRU00283"/>
    </source>
</evidence>
<keyword evidence="11" id="KW-1185">Reference proteome</keyword>
<comment type="caution">
    <text evidence="7">Lacks conserved residue(s) required for the propagation of feature annotation.</text>
</comment>
<dbReference type="EMBL" id="DS631286">
    <property type="protein sequence ID" value="EEC01298.1"/>
    <property type="molecule type" value="Genomic_DNA"/>
</dbReference>
<evidence type="ECO:0000256" key="5">
    <source>
        <dbReference type="ARBA" id="ARBA00023054"/>
    </source>
</evidence>
<dbReference type="InParanoid" id="B7P3X6"/>
<dbReference type="VEuPathDB" id="VectorBase:ISCI000650"/>
<keyword evidence="3" id="KW-0547">Nucleotide-binding</keyword>
<dbReference type="Proteomes" id="UP000001555">
    <property type="component" value="Unassembled WGS sequence"/>
</dbReference>
<name>B7P3X6_IXOSC</name>
<dbReference type="GO" id="GO:0007018">
    <property type="term" value="P:microtubule-based movement"/>
    <property type="evidence" value="ECO:0007669"/>
    <property type="project" value="InterPro"/>
</dbReference>
<accession>B7P3X6</accession>
<evidence type="ECO:0000256" key="6">
    <source>
        <dbReference type="ARBA" id="ARBA00023212"/>
    </source>
</evidence>
<dbReference type="EnsemblMetazoa" id="ISCW000650-RA">
    <property type="protein sequence ID" value="ISCW000650-PA"/>
    <property type="gene ID" value="ISCW000650"/>
</dbReference>
<dbReference type="HOGENOM" id="CLU_2348969_0_0_1"/>
<reference evidence="10" key="2">
    <citation type="submission" date="2020-05" db="UniProtKB">
        <authorList>
            <consortium name="EnsemblMetazoa"/>
        </authorList>
    </citation>
    <scope>IDENTIFICATION</scope>
    <source>
        <strain evidence="10">wikel</strain>
    </source>
</reference>
<comment type="similarity">
    <text evidence="7">Belongs to the TRAFAC class myosin-kinesin ATPase superfamily. Kinesin family.</text>
</comment>
<keyword evidence="4" id="KW-0067">ATP-binding</keyword>
<organism>
    <name type="scientific">Ixodes scapularis</name>
    <name type="common">Black-legged tick</name>
    <name type="synonym">Deer tick</name>
    <dbReference type="NCBI Taxonomy" id="6945"/>
    <lineage>
        <taxon>Eukaryota</taxon>
        <taxon>Metazoa</taxon>
        <taxon>Ecdysozoa</taxon>
        <taxon>Arthropoda</taxon>
        <taxon>Chelicerata</taxon>
        <taxon>Arachnida</taxon>
        <taxon>Acari</taxon>
        <taxon>Parasitiformes</taxon>
        <taxon>Ixodida</taxon>
        <taxon>Ixodoidea</taxon>
        <taxon>Ixodidae</taxon>
        <taxon>Ixodinae</taxon>
        <taxon>Ixodes</taxon>
    </lineage>
</organism>
<evidence type="ECO:0000313" key="11">
    <source>
        <dbReference type="Proteomes" id="UP000001555"/>
    </source>
</evidence>
<dbReference type="Gene3D" id="3.40.850.10">
    <property type="entry name" value="Kinesin motor domain"/>
    <property type="match status" value="1"/>
</dbReference>
<dbReference type="InterPro" id="IPR036961">
    <property type="entry name" value="Kinesin_motor_dom_sf"/>
</dbReference>
<dbReference type="InterPro" id="IPR001752">
    <property type="entry name" value="Kinesin_motor_dom"/>
</dbReference>
<dbReference type="GO" id="GO:0015630">
    <property type="term" value="C:microtubule cytoskeleton"/>
    <property type="evidence" value="ECO:0007669"/>
    <property type="project" value="UniProtKB-ARBA"/>
</dbReference>
<evidence type="ECO:0000256" key="1">
    <source>
        <dbReference type="ARBA" id="ARBA00004245"/>
    </source>
</evidence>
<gene>
    <name evidence="9" type="ORF">IscW_ISCW000650</name>
</gene>
<evidence type="ECO:0000313" key="9">
    <source>
        <dbReference type="EMBL" id="EEC01298.1"/>
    </source>
</evidence>
<evidence type="ECO:0000313" key="10">
    <source>
        <dbReference type="EnsemblMetazoa" id="ISCW000650-PA"/>
    </source>
</evidence>
<dbReference type="PANTHER" id="PTHR47969:SF15">
    <property type="entry name" value="CHROMOSOME-ASSOCIATED KINESIN KIF4A-RELATED"/>
    <property type="match status" value="1"/>
</dbReference>
<dbReference type="EMBL" id="ABJB010438833">
    <property type="status" value="NOT_ANNOTATED_CDS"/>
    <property type="molecule type" value="Genomic_DNA"/>
</dbReference>
<dbReference type="VEuPathDB" id="VectorBase:ISCW000650"/>
<dbReference type="InterPro" id="IPR027417">
    <property type="entry name" value="P-loop_NTPase"/>
</dbReference>
<dbReference type="PaxDb" id="6945-B7P3X6"/>
<dbReference type="GO" id="GO:0008017">
    <property type="term" value="F:microtubule binding"/>
    <property type="evidence" value="ECO:0007669"/>
    <property type="project" value="InterPro"/>
</dbReference>
<proteinExistence type="inferred from homology"/>
<dbReference type="GO" id="GO:0005524">
    <property type="term" value="F:ATP binding"/>
    <property type="evidence" value="ECO:0007669"/>
    <property type="project" value="UniProtKB-KW"/>
</dbReference>
<evidence type="ECO:0000256" key="2">
    <source>
        <dbReference type="ARBA" id="ARBA00022490"/>
    </source>
</evidence>
<dbReference type="InterPro" id="IPR027640">
    <property type="entry name" value="Kinesin-like_fam"/>
</dbReference>
<dbReference type="AlphaFoldDB" id="B7P3X6"/>
<evidence type="ECO:0000259" key="8">
    <source>
        <dbReference type="PROSITE" id="PS50067"/>
    </source>
</evidence>
<reference evidence="9 11" key="1">
    <citation type="submission" date="2008-03" db="EMBL/GenBank/DDBJ databases">
        <title>Annotation of Ixodes scapularis.</title>
        <authorList>
            <consortium name="Ixodes scapularis Genome Project Consortium"/>
            <person name="Caler E."/>
            <person name="Hannick L.I."/>
            <person name="Bidwell S."/>
            <person name="Joardar V."/>
            <person name="Thiagarajan M."/>
            <person name="Amedeo P."/>
            <person name="Galinsky K.J."/>
            <person name="Schobel S."/>
            <person name="Inman J."/>
            <person name="Hostetler J."/>
            <person name="Miller J."/>
            <person name="Hammond M."/>
            <person name="Megy K."/>
            <person name="Lawson D."/>
            <person name="Kodira C."/>
            <person name="Sutton G."/>
            <person name="Meyer J."/>
            <person name="Hill C.A."/>
            <person name="Birren B."/>
            <person name="Nene V."/>
            <person name="Collins F."/>
            <person name="Alarcon-Chaidez F."/>
            <person name="Wikel S."/>
            <person name="Strausberg R."/>
        </authorList>
    </citation>
    <scope>NUCLEOTIDE SEQUENCE [LARGE SCALE GENOMIC DNA]</scope>
    <source>
        <strain evidence="11">Wikel</strain>
        <strain evidence="9">Wikel colony</strain>
    </source>
</reference>
<dbReference type="PANTHER" id="PTHR47969">
    <property type="entry name" value="CHROMOSOME-ASSOCIATED KINESIN KIF4A-RELATED"/>
    <property type="match status" value="1"/>
</dbReference>
<dbReference type="SUPFAM" id="SSF52540">
    <property type="entry name" value="P-loop containing nucleoside triphosphate hydrolases"/>
    <property type="match status" value="1"/>
</dbReference>
<sequence>MEPRATVGQETEGNFKERHSFLILQIANPTELRVPSAVEALHQLEVRSASRSTGSTEMNARSSRSHAIYTLAVELKERGGNDDVQVASRCPRRLGAG</sequence>
<evidence type="ECO:0000256" key="3">
    <source>
        <dbReference type="ARBA" id="ARBA00022741"/>
    </source>
</evidence>
<dbReference type="Pfam" id="PF00225">
    <property type="entry name" value="Kinesin"/>
    <property type="match status" value="1"/>
</dbReference>
<keyword evidence="2" id="KW-0963">Cytoplasm</keyword>
<protein>
    <recommendedName>
        <fullName evidence="8">Kinesin motor domain-containing protein</fullName>
    </recommendedName>
</protein>
<feature type="domain" description="Kinesin motor" evidence="8">
    <location>
        <begin position="1"/>
        <end position="97"/>
    </location>
</feature>
<dbReference type="GO" id="GO:0003777">
    <property type="term" value="F:microtubule motor activity"/>
    <property type="evidence" value="ECO:0007669"/>
    <property type="project" value="InterPro"/>
</dbReference>
<keyword evidence="5" id="KW-0175">Coiled coil</keyword>
<keyword evidence="6" id="KW-0206">Cytoskeleton</keyword>
<evidence type="ECO:0000256" key="4">
    <source>
        <dbReference type="ARBA" id="ARBA00022840"/>
    </source>
</evidence>
<dbReference type="PROSITE" id="PS50067">
    <property type="entry name" value="KINESIN_MOTOR_2"/>
    <property type="match status" value="1"/>
</dbReference>